<evidence type="ECO:0000313" key="2">
    <source>
        <dbReference type="EMBL" id="CAG7822750.1"/>
    </source>
</evidence>
<keyword evidence="3" id="KW-1185">Reference proteome</keyword>
<sequence length="79" mass="8252">RSMKASNNPVANKTTRPYIEEGGIFSRKNLNEGDNEEAAVDDMGSVGTSASSGNLWNYVNTAVFGGLIGPKDGNSEGGE</sequence>
<gene>
    <name evidence="2" type="ORF">AFUS01_LOCUS33005</name>
</gene>
<dbReference type="EMBL" id="CAJVCH010527306">
    <property type="protein sequence ID" value="CAG7822750.1"/>
    <property type="molecule type" value="Genomic_DNA"/>
</dbReference>
<evidence type="ECO:0000256" key="1">
    <source>
        <dbReference type="SAM" id="MobiDB-lite"/>
    </source>
</evidence>
<reference evidence="2" key="1">
    <citation type="submission" date="2021-06" db="EMBL/GenBank/DDBJ databases">
        <authorList>
            <person name="Hodson N. C."/>
            <person name="Mongue J. A."/>
            <person name="Jaron S. K."/>
        </authorList>
    </citation>
    <scope>NUCLEOTIDE SEQUENCE</scope>
</reference>
<name>A0A8J2PUD8_9HEXA</name>
<dbReference type="AlphaFoldDB" id="A0A8J2PUD8"/>
<feature type="non-terminal residue" evidence="2">
    <location>
        <position position="1"/>
    </location>
</feature>
<proteinExistence type="predicted"/>
<comment type="caution">
    <text evidence="2">The sequence shown here is derived from an EMBL/GenBank/DDBJ whole genome shotgun (WGS) entry which is preliminary data.</text>
</comment>
<dbReference type="Proteomes" id="UP000708208">
    <property type="component" value="Unassembled WGS sequence"/>
</dbReference>
<organism evidence="2 3">
    <name type="scientific">Allacma fusca</name>
    <dbReference type="NCBI Taxonomy" id="39272"/>
    <lineage>
        <taxon>Eukaryota</taxon>
        <taxon>Metazoa</taxon>
        <taxon>Ecdysozoa</taxon>
        <taxon>Arthropoda</taxon>
        <taxon>Hexapoda</taxon>
        <taxon>Collembola</taxon>
        <taxon>Symphypleona</taxon>
        <taxon>Sminthuridae</taxon>
        <taxon>Allacma</taxon>
    </lineage>
</organism>
<protein>
    <submittedName>
        <fullName evidence="2">Uncharacterized protein</fullName>
    </submittedName>
</protein>
<evidence type="ECO:0000313" key="3">
    <source>
        <dbReference type="Proteomes" id="UP000708208"/>
    </source>
</evidence>
<feature type="compositionally biased region" description="Polar residues" evidence="1">
    <location>
        <begin position="1"/>
        <end position="15"/>
    </location>
</feature>
<feature type="region of interest" description="Disordered" evidence="1">
    <location>
        <begin position="1"/>
        <end position="45"/>
    </location>
</feature>
<accession>A0A8J2PUD8</accession>